<name>A0AAE1VM72_9SOLA</name>
<keyword evidence="3" id="KW-1185">Reference proteome</keyword>
<organism evidence="2 3">
    <name type="scientific">Anisodus tanguticus</name>
    <dbReference type="NCBI Taxonomy" id="243964"/>
    <lineage>
        <taxon>Eukaryota</taxon>
        <taxon>Viridiplantae</taxon>
        <taxon>Streptophyta</taxon>
        <taxon>Embryophyta</taxon>
        <taxon>Tracheophyta</taxon>
        <taxon>Spermatophyta</taxon>
        <taxon>Magnoliopsida</taxon>
        <taxon>eudicotyledons</taxon>
        <taxon>Gunneridae</taxon>
        <taxon>Pentapetalae</taxon>
        <taxon>asterids</taxon>
        <taxon>lamiids</taxon>
        <taxon>Solanales</taxon>
        <taxon>Solanaceae</taxon>
        <taxon>Solanoideae</taxon>
        <taxon>Hyoscyameae</taxon>
        <taxon>Anisodus</taxon>
    </lineage>
</organism>
<dbReference type="SUPFAM" id="SSF53756">
    <property type="entry name" value="UDP-Glycosyltransferase/glycogen phosphorylase"/>
    <property type="match status" value="1"/>
</dbReference>
<dbReference type="AlphaFoldDB" id="A0AAE1VM72"/>
<dbReference type="Proteomes" id="UP001291623">
    <property type="component" value="Unassembled WGS sequence"/>
</dbReference>
<protein>
    <submittedName>
        <fullName evidence="2">Uncharacterized protein</fullName>
    </submittedName>
</protein>
<evidence type="ECO:0000313" key="3">
    <source>
        <dbReference type="Proteomes" id="UP001291623"/>
    </source>
</evidence>
<reference evidence="2" key="1">
    <citation type="submission" date="2023-12" db="EMBL/GenBank/DDBJ databases">
        <title>Genome assembly of Anisodus tanguticus.</title>
        <authorList>
            <person name="Wang Y.-J."/>
        </authorList>
    </citation>
    <scope>NUCLEOTIDE SEQUENCE</scope>
    <source>
        <strain evidence="2">KB-2021</strain>
        <tissue evidence="2">Leaf</tissue>
    </source>
</reference>
<comment type="similarity">
    <text evidence="1">Belongs to the UDP-glycosyltransferase family.</text>
</comment>
<dbReference type="GO" id="GO:0035251">
    <property type="term" value="F:UDP-glucosyltransferase activity"/>
    <property type="evidence" value="ECO:0007669"/>
    <property type="project" value="TreeGrafter"/>
</dbReference>
<accession>A0AAE1VM72</accession>
<dbReference type="PANTHER" id="PTHR48047">
    <property type="entry name" value="GLYCOSYLTRANSFERASE"/>
    <property type="match status" value="1"/>
</dbReference>
<gene>
    <name evidence="2" type="ORF">RND71_006180</name>
</gene>
<dbReference type="EMBL" id="JAVYJV010000003">
    <property type="protein sequence ID" value="KAK4375503.1"/>
    <property type="molecule type" value="Genomic_DNA"/>
</dbReference>
<dbReference type="Gene3D" id="3.40.50.2000">
    <property type="entry name" value="Glycogen Phosphorylase B"/>
    <property type="match status" value="1"/>
</dbReference>
<sequence length="113" mass="12780">MLQDQAEKSLAEMEPKPNCIICDTHIAWTAETADKFQIPRIIFDGMSCFNQLCMHNLYIMKDQSQIPESGPFVIPDLPDRIEVTKVQLPGTFNPATICVQDIRDKIRAAETKA</sequence>
<proteinExistence type="inferred from homology"/>
<evidence type="ECO:0000256" key="1">
    <source>
        <dbReference type="ARBA" id="ARBA00009995"/>
    </source>
</evidence>
<evidence type="ECO:0000313" key="2">
    <source>
        <dbReference type="EMBL" id="KAK4375503.1"/>
    </source>
</evidence>
<comment type="caution">
    <text evidence="2">The sequence shown here is derived from an EMBL/GenBank/DDBJ whole genome shotgun (WGS) entry which is preliminary data.</text>
</comment>
<dbReference type="PANTHER" id="PTHR48047:SF186">
    <property type="entry name" value="UDP-GLYCOSYLTRANSFERASE 73C2-LIKE"/>
    <property type="match status" value="1"/>
</dbReference>